<reference evidence="2 3" key="1">
    <citation type="journal article" date="2019" name="Int. J. Syst. Evol. Microbiol.">
        <title>The Global Catalogue of Microorganisms (GCM) 10K type strain sequencing project: providing services to taxonomists for standard genome sequencing and annotation.</title>
        <authorList>
            <consortium name="The Broad Institute Genomics Platform"/>
            <consortium name="The Broad Institute Genome Sequencing Center for Infectious Disease"/>
            <person name="Wu L."/>
            <person name="Ma J."/>
        </authorList>
    </citation>
    <scope>NUCLEOTIDE SEQUENCE [LARGE SCALE GENOMIC DNA]</scope>
    <source>
        <strain evidence="2 3">GX26</strain>
    </source>
</reference>
<gene>
    <name evidence="2" type="ORF">ACFQGB_12110</name>
</gene>
<accession>A0ABD5VGI9</accession>
<evidence type="ECO:0000259" key="1">
    <source>
        <dbReference type="Pfam" id="PF25905"/>
    </source>
</evidence>
<evidence type="ECO:0000313" key="3">
    <source>
        <dbReference type="Proteomes" id="UP001596395"/>
    </source>
</evidence>
<dbReference type="EMBL" id="JBHSXN010000002">
    <property type="protein sequence ID" value="MFC6953608.1"/>
    <property type="molecule type" value="Genomic_DNA"/>
</dbReference>
<dbReference type="InterPro" id="IPR036237">
    <property type="entry name" value="Xyl_isomerase-like_sf"/>
</dbReference>
<dbReference type="SUPFAM" id="SSF51658">
    <property type="entry name" value="Xylose isomerase-like"/>
    <property type="match status" value="1"/>
</dbReference>
<organism evidence="2 3">
    <name type="scientific">Halorubellus litoreus</name>
    <dbReference type="NCBI Taxonomy" id="755308"/>
    <lineage>
        <taxon>Archaea</taxon>
        <taxon>Methanobacteriati</taxon>
        <taxon>Methanobacteriota</taxon>
        <taxon>Stenosarchaea group</taxon>
        <taxon>Halobacteria</taxon>
        <taxon>Halobacteriales</taxon>
        <taxon>Halorubellaceae</taxon>
        <taxon>Halorubellus</taxon>
    </lineage>
</organism>
<dbReference type="Proteomes" id="UP001596395">
    <property type="component" value="Unassembled WGS sequence"/>
</dbReference>
<dbReference type="Gene3D" id="3.20.20.150">
    <property type="entry name" value="Divalent-metal-dependent TIM barrel enzymes"/>
    <property type="match status" value="1"/>
</dbReference>
<keyword evidence="3" id="KW-1185">Reference proteome</keyword>
<protein>
    <recommendedName>
        <fullName evidence="1">DUF7961 domain-containing protein</fullName>
    </recommendedName>
</protein>
<proteinExistence type="predicted"/>
<dbReference type="InterPro" id="IPR058267">
    <property type="entry name" value="DUF7961"/>
</dbReference>
<name>A0ABD5VGI9_9EURY</name>
<dbReference type="AlphaFoldDB" id="A0ABD5VGI9"/>
<dbReference type="RefSeq" id="WP_336350563.1">
    <property type="nucleotide sequence ID" value="NZ_JAZAQL010000002.1"/>
</dbReference>
<sequence>MSATPSPNVERTIERCRPEDVTPVQVDADTLESTAPEYLRDLKRELATEGYSPSTLAVRARFEDDCSLATQEEADRIRGHVRAAAFLGAASVRVTCESVPDAEKVRPALAACAERARREGLAFELDAPITLDAE</sequence>
<evidence type="ECO:0000313" key="2">
    <source>
        <dbReference type="EMBL" id="MFC6953608.1"/>
    </source>
</evidence>
<comment type="caution">
    <text evidence="2">The sequence shown here is derived from an EMBL/GenBank/DDBJ whole genome shotgun (WGS) entry which is preliminary data.</text>
</comment>
<dbReference type="Pfam" id="PF25905">
    <property type="entry name" value="DUF7961"/>
    <property type="match status" value="1"/>
</dbReference>
<feature type="domain" description="DUF7961" evidence="1">
    <location>
        <begin position="20"/>
        <end position="125"/>
    </location>
</feature>